<proteinExistence type="predicted"/>
<name>A0ABT8XF17_9HYPH</name>
<reference evidence="1" key="1">
    <citation type="submission" date="2022-04" db="EMBL/GenBank/DDBJ databases">
        <title>Shinella lacus sp. nov., a novel member of the genus Shinella from water.</title>
        <authorList>
            <person name="Deng Y."/>
        </authorList>
    </citation>
    <scope>NUCLEOTIDE SEQUENCE</scope>
    <source>
        <strain evidence="1">JCM 31239</strain>
    </source>
</reference>
<evidence type="ECO:0000313" key="2">
    <source>
        <dbReference type="Proteomes" id="UP001177080"/>
    </source>
</evidence>
<organism evidence="1 2">
    <name type="scientific">Shinella curvata</name>
    <dbReference type="NCBI Taxonomy" id="1817964"/>
    <lineage>
        <taxon>Bacteria</taxon>
        <taxon>Pseudomonadati</taxon>
        <taxon>Pseudomonadota</taxon>
        <taxon>Alphaproteobacteria</taxon>
        <taxon>Hyphomicrobiales</taxon>
        <taxon>Rhizobiaceae</taxon>
        <taxon>Shinella</taxon>
    </lineage>
</organism>
<keyword evidence="2" id="KW-1185">Reference proteome</keyword>
<dbReference type="RefSeq" id="WP_244762318.1">
    <property type="nucleotide sequence ID" value="NZ_JALJCJ010000005.1"/>
</dbReference>
<gene>
    <name evidence="1" type="ORF">GB928_011335</name>
</gene>
<sequence length="116" mass="13780">MNLQIFIWRFMMAKPKRNELTAEQWRGICDLLPGKVPDPGRSGIDNLNLSFDVEPQFRFNCEHFQLRRFTLGLCVDGSNPIKAFEMIEFSRWPTGERKLDEKFRFPIRDLVSRRCL</sequence>
<comment type="caution">
    <text evidence="1">The sequence shown here is derived from an EMBL/GenBank/DDBJ whole genome shotgun (WGS) entry which is preliminary data.</text>
</comment>
<dbReference type="Proteomes" id="UP001177080">
    <property type="component" value="Unassembled WGS sequence"/>
</dbReference>
<dbReference type="EMBL" id="WHSC02000005">
    <property type="protein sequence ID" value="MDO6121775.1"/>
    <property type="molecule type" value="Genomic_DNA"/>
</dbReference>
<accession>A0ABT8XF17</accession>
<protein>
    <submittedName>
        <fullName evidence="1">Uncharacterized protein</fullName>
    </submittedName>
</protein>
<evidence type="ECO:0000313" key="1">
    <source>
        <dbReference type="EMBL" id="MDO6121775.1"/>
    </source>
</evidence>